<gene>
    <name evidence="1" type="ORF">B0H17DRAFT_1218411</name>
</gene>
<dbReference type="EMBL" id="JARKIE010000562">
    <property type="protein sequence ID" value="KAJ7628049.1"/>
    <property type="molecule type" value="Genomic_DNA"/>
</dbReference>
<evidence type="ECO:0000313" key="2">
    <source>
        <dbReference type="Proteomes" id="UP001221757"/>
    </source>
</evidence>
<accession>A0AAD7FM13</accession>
<comment type="caution">
    <text evidence="1">The sequence shown here is derived from an EMBL/GenBank/DDBJ whole genome shotgun (WGS) entry which is preliminary data.</text>
</comment>
<dbReference type="Gene3D" id="3.60.130.30">
    <property type="match status" value="1"/>
</dbReference>
<proteinExistence type="predicted"/>
<sequence length="291" mass="32892">MSPLAPFTPCRTKNLLPTIEWSGINSRPIIATWGLIISVFAGQPNDTTYLASANAAYAALKMEAATTCFPRSLSQHRHGNTFPAFNVGTFYGKGTRTATLLNNSLHNGMLARLVANHHFNCMAVYANSVFALWAPHIYNHYHERDTKLCHYFPHLPWLFPKSIFLCATFNFGPNIWTFRHCDGHNMPFGWCAVAALGVFDHMRGGHLVLRDLKLVVEFPSLRCKNPPSERALFMQYIASGLLRFVDNQFRTKKEFKSEDPEGYARMCEGKEKQWEMGLGLLSTIDELCEPA</sequence>
<protein>
    <submittedName>
        <fullName evidence="1">Uncharacterized protein</fullName>
    </submittedName>
</protein>
<dbReference type="Proteomes" id="UP001221757">
    <property type="component" value="Unassembled WGS sequence"/>
</dbReference>
<name>A0AAD7FM13_MYCRO</name>
<keyword evidence="2" id="KW-1185">Reference proteome</keyword>
<reference evidence="1" key="1">
    <citation type="submission" date="2023-03" db="EMBL/GenBank/DDBJ databases">
        <title>Massive genome expansion in bonnet fungi (Mycena s.s.) driven by repeated elements and novel gene families across ecological guilds.</title>
        <authorList>
            <consortium name="Lawrence Berkeley National Laboratory"/>
            <person name="Harder C.B."/>
            <person name="Miyauchi S."/>
            <person name="Viragh M."/>
            <person name="Kuo A."/>
            <person name="Thoen E."/>
            <person name="Andreopoulos B."/>
            <person name="Lu D."/>
            <person name="Skrede I."/>
            <person name="Drula E."/>
            <person name="Henrissat B."/>
            <person name="Morin E."/>
            <person name="Kohler A."/>
            <person name="Barry K."/>
            <person name="LaButti K."/>
            <person name="Morin E."/>
            <person name="Salamov A."/>
            <person name="Lipzen A."/>
            <person name="Mereny Z."/>
            <person name="Hegedus B."/>
            <person name="Baldrian P."/>
            <person name="Stursova M."/>
            <person name="Weitz H."/>
            <person name="Taylor A."/>
            <person name="Grigoriev I.V."/>
            <person name="Nagy L.G."/>
            <person name="Martin F."/>
            <person name="Kauserud H."/>
        </authorList>
    </citation>
    <scope>NUCLEOTIDE SEQUENCE</scope>
    <source>
        <strain evidence="1">CBHHK067</strain>
    </source>
</reference>
<evidence type="ECO:0000313" key="1">
    <source>
        <dbReference type="EMBL" id="KAJ7628049.1"/>
    </source>
</evidence>
<organism evidence="1 2">
    <name type="scientific">Mycena rosella</name>
    <name type="common">Pink bonnet</name>
    <name type="synonym">Agaricus rosellus</name>
    <dbReference type="NCBI Taxonomy" id="1033263"/>
    <lineage>
        <taxon>Eukaryota</taxon>
        <taxon>Fungi</taxon>
        <taxon>Dikarya</taxon>
        <taxon>Basidiomycota</taxon>
        <taxon>Agaricomycotina</taxon>
        <taxon>Agaricomycetes</taxon>
        <taxon>Agaricomycetidae</taxon>
        <taxon>Agaricales</taxon>
        <taxon>Marasmiineae</taxon>
        <taxon>Mycenaceae</taxon>
        <taxon>Mycena</taxon>
    </lineage>
</organism>
<dbReference type="AlphaFoldDB" id="A0AAD7FM13"/>